<dbReference type="InterPro" id="IPR023401">
    <property type="entry name" value="ODC_N"/>
</dbReference>
<name>A0AB35XN48_9ACTN</name>
<comment type="caution">
    <text evidence="1">The sequence shown here is derived from an EMBL/GenBank/DDBJ whole genome shotgun (WGS) entry which is preliminary data.</text>
</comment>
<protein>
    <submittedName>
        <fullName evidence="1">2,3-diaminopropionate biosynthesis protein SbnB</fullName>
    </submittedName>
</protein>
<organism evidence="1 2">
    <name type="scientific">Cutibacterium avidum</name>
    <dbReference type="NCBI Taxonomy" id="33010"/>
    <lineage>
        <taxon>Bacteria</taxon>
        <taxon>Bacillati</taxon>
        <taxon>Actinomycetota</taxon>
        <taxon>Actinomycetes</taxon>
        <taxon>Propionibacteriales</taxon>
        <taxon>Propionibacteriaceae</taxon>
        <taxon>Cutibacterium</taxon>
    </lineage>
</organism>
<evidence type="ECO:0000313" key="2">
    <source>
        <dbReference type="Proteomes" id="UP001309299"/>
    </source>
</evidence>
<dbReference type="PIRSF" id="PIRSF001439">
    <property type="entry name" value="CryM"/>
    <property type="match status" value="1"/>
</dbReference>
<dbReference type="Gene3D" id="3.30.1780.10">
    <property type="entry name" value="ornithine cyclodeaminase, domain 1"/>
    <property type="match status" value="1"/>
</dbReference>
<proteinExistence type="predicted"/>
<dbReference type="NCBIfam" id="TIGR03944">
    <property type="entry name" value="dehyd_SbnB_fam"/>
    <property type="match status" value="1"/>
</dbReference>
<dbReference type="Pfam" id="PF02423">
    <property type="entry name" value="OCD_Mu_crystall"/>
    <property type="match status" value="1"/>
</dbReference>
<gene>
    <name evidence="1" type="primary">sbnB</name>
    <name evidence="1" type="ORF">V7F78_06910</name>
</gene>
<dbReference type="AlphaFoldDB" id="A0AB35XN48"/>
<reference evidence="1" key="1">
    <citation type="submission" date="2024-02" db="EMBL/GenBank/DDBJ databases">
        <title>Bacterial skin colonization with Propionibacterium avidum as a risk factor for Periprosthetic Joint Infections - a single-center prospective study.</title>
        <authorList>
            <person name="Achermann Y."/>
        </authorList>
    </citation>
    <scope>NUCLEOTIDE SEQUENCE</scope>
    <source>
        <strain evidence="1">PAVI-2017310195</strain>
    </source>
</reference>
<dbReference type="InterPro" id="IPR003462">
    <property type="entry name" value="ODC_Mu_crystall"/>
</dbReference>
<dbReference type="PANTHER" id="PTHR13812:SF19">
    <property type="entry name" value="KETIMINE REDUCTASE MU-CRYSTALLIN"/>
    <property type="match status" value="1"/>
</dbReference>
<dbReference type="GO" id="GO:0016639">
    <property type="term" value="F:oxidoreductase activity, acting on the CH-NH2 group of donors, NAD or NADP as acceptor"/>
    <property type="evidence" value="ECO:0007669"/>
    <property type="project" value="InterPro"/>
</dbReference>
<dbReference type="InterPro" id="IPR023866">
    <property type="entry name" value="SbnB"/>
</dbReference>
<accession>A0AB35XN48</accession>
<dbReference type="GO" id="GO:0019290">
    <property type="term" value="P:siderophore biosynthetic process"/>
    <property type="evidence" value="ECO:0007669"/>
    <property type="project" value="InterPro"/>
</dbReference>
<dbReference type="PANTHER" id="PTHR13812">
    <property type="entry name" value="KETIMINE REDUCTASE MU-CRYSTALLIN"/>
    <property type="match status" value="1"/>
</dbReference>
<dbReference type="RefSeq" id="WP_063279836.1">
    <property type="nucleotide sequence ID" value="NZ_AP024309.1"/>
</dbReference>
<dbReference type="Gene3D" id="3.40.50.720">
    <property type="entry name" value="NAD(P)-binding Rossmann-like Domain"/>
    <property type="match status" value="1"/>
</dbReference>
<evidence type="ECO:0000313" key="1">
    <source>
        <dbReference type="EMBL" id="MEH1546739.1"/>
    </source>
</evidence>
<dbReference type="InterPro" id="IPR036291">
    <property type="entry name" value="NAD(P)-bd_dom_sf"/>
</dbReference>
<dbReference type="EMBL" id="JBAKUA010000008">
    <property type="protein sequence ID" value="MEH1546739.1"/>
    <property type="molecule type" value="Genomic_DNA"/>
</dbReference>
<dbReference type="GO" id="GO:0005737">
    <property type="term" value="C:cytoplasm"/>
    <property type="evidence" value="ECO:0007669"/>
    <property type="project" value="TreeGrafter"/>
</dbReference>
<dbReference type="Proteomes" id="UP001309299">
    <property type="component" value="Unassembled WGS sequence"/>
</dbReference>
<sequence>MKLYTRETVETALVGRHGQVLSAVQSAYMLHSTGETSLPFSTFLRPAGYPNDRIIALPAHIGGDFDIAGIKWISSFPENLDRGQQRASSVLILNSLETGYPTALLESSQISATRTAASAALASAALHGSEDHVSTIGIIGCGTINLATIDYLFHVHPQINEVLSFDLRRERAHEFSHLVKASHPEARVRVAKEPDEILAASNTIAIATTDSSHWLDLPPWHGPGHQVVLHTSLRDLSVPSILAAANVVDDPDHVCREATSLDLATQQTGNRDFITGRIGDLLLGAPLSSSPDSRVIFSPFGLGILDLAVASVVIAAASSSAVEINGFDPGKHATSMIEVNR</sequence>
<dbReference type="SUPFAM" id="SSF51735">
    <property type="entry name" value="NAD(P)-binding Rossmann-fold domains"/>
    <property type="match status" value="1"/>
</dbReference>